<evidence type="ECO:0000256" key="1">
    <source>
        <dbReference type="SAM" id="MobiDB-lite"/>
    </source>
</evidence>
<evidence type="ECO:0000313" key="3">
    <source>
        <dbReference type="Proteomes" id="UP000740926"/>
    </source>
</evidence>
<evidence type="ECO:0000313" key="2">
    <source>
        <dbReference type="EMBL" id="KAG1528731.1"/>
    </source>
</evidence>
<proteinExistence type="predicted"/>
<organism evidence="2 3">
    <name type="scientific">Rhizopus delemar</name>
    <dbReference type="NCBI Taxonomy" id="936053"/>
    <lineage>
        <taxon>Eukaryota</taxon>
        <taxon>Fungi</taxon>
        <taxon>Fungi incertae sedis</taxon>
        <taxon>Mucoromycota</taxon>
        <taxon>Mucoromycotina</taxon>
        <taxon>Mucoromycetes</taxon>
        <taxon>Mucorales</taxon>
        <taxon>Mucorineae</taxon>
        <taxon>Rhizopodaceae</taxon>
        <taxon>Rhizopus</taxon>
    </lineage>
</organism>
<gene>
    <name evidence="2" type="ORF">G6F50_018217</name>
</gene>
<dbReference type="EMBL" id="JAANIU010016386">
    <property type="protein sequence ID" value="KAG1528731.1"/>
    <property type="molecule type" value="Genomic_DNA"/>
</dbReference>
<reference evidence="2 3" key="1">
    <citation type="journal article" date="2020" name="Microb. Genom.">
        <title>Genetic diversity of clinical and environmental Mucorales isolates obtained from an investigation of mucormycosis cases among solid organ transplant recipients.</title>
        <authorList>
            <person name="Nguyen M.H."/>
            <person name="Kaul D."/>
            <person name="Muto C."/>
            <person name="Cheng S.J."/>
            <person name="Richter R.A."/>
            <person name="Bruno V.M."/>
            <person name="Liu G."/>
            <person name="Beyhan S."/>
            <person name="Sundermann A.J."/>
            <person name="Mounaud S."/>
            <person name="Pasculle A.W."/>
            <person name="Nierman W.C."/>
            <person name="Driscoll E."/>
            <person name="Cumbie R."/>
            <person name="Clancy C.J."/>
            <person name="Dupont C.L."/>
        </authorList>
    </citation>
    <scope>NUCLEOTIDE SEQUENCE [LARGE SCALE GENOMIC DNA]</scope>
    <source>
        <strain evidence="2 3">GL24</strain>
    </source>
</reference>
<keyword evidence="3" id="KW-1185">Reference proteome</keyword>
<dbReference type="Proteomes" id="UP000740926">
    <property type="component" value="Unassembled WGS sequence"/>
</dbReference>
<accession>A0A9P6XMU3</accession>
<feature type="region of interest" description="Disordered" evidence="1">
    <location>
        <begin position="46"/>
        <end position="93"/>
    </location>
</feature>
<name>A0A9P6XMU3_9FUNG</name>
<dbReference type="AlphaFoldDB" id="A0A9P6XMU3"/>
<comment type="caution">
    <text evidence="2">The sequence shown here is derived from an EMBL/GenBank/DDBJ whole genome shotgun (WGS) entry which is preliminary data.</text>
</comment>
<sequence length="93" mass="10493">MISSFTPEGSPLFRRNLRPRPLVQSRTFNKLIAAISVSLPCQINEANAPRRQAPNKAARTPGSPLWPPSALRPAQPCSRRADPWAMRHTRRRL</sequence>
<protein>
    <submittedName>
        <fullName evidence="2">Uncharacterized protein</fullName>
    </submittedName>
</protein>